<dbReference type="GO" id="GO:0005385">
    <property type="term" value="F:zinc ion transmembrane transporter activity"/>
    <property type="evidence" value="ECO:0007669"/>
    <property type="project" value="TreeGrafter"/>
</dbReference>
<keyword evidence="3 6" id="KW-0812">Transmembrane</keyword>
<dbReference type="EMBL" id="HACA01015851">
    <property type="protein sequence ID" value="CDW33212.1"/>
    <property type="molecule type" value="Transcribed_RNA"/>
</dbReference>
<protein>
    <submittedName>
        <fullName evidence="7">Solute carrier family 39 (Zinc transporter), member 14 [Rattus norvegicus]</fullName>
    </submittedName>
</protein>
<keyword evidence="5 6" id="KW-0472">Membrane</keyword>
<keyword evidence="4 6" id="KW-1133">Transmembrane helix</keyword>
<reference evidence="7" key="1">
    <citation type="submission" date="2014-05" db="EMBL/GenBank/DDBJ databases">
        <authorList>
            <person name="Chronopoulou M."/>
        </authorList>
    </citation>
    <scope>NUCLEOTIDE SEQUENCE</scope>
    <source>
        <tissue evidence="7">Whole organism</tissue>
    </source>
</reference>
<feature type="transmembrane region" description="Helical" evidence="6">
    <location>
        <begin position="145"/>
        <end position="169"/>
    </location>
</feature>
<organism evidence="7">
    <name type="scientific">Lepeophtheirus salmonis</name>
    <name type="common">Salmon louse</name>
    <name type="synonym">Caligus salmonis</name>
    <dbReference type="NCBI Taxonomy" id="72036"/>
    <lineage>
        <taxon>Eukaryota</taxon>
        <taxon>Metazoa</taxon>
        <taxon>Ecdysozoa</taxon>
        <taxon>Arthropoda</taxon>
        <taxon>Crustacea</taxon>
        <taxon>Multicrustacea</taxon>
        <taxon>Hexanauplia</taxon>
        <taxon>Copepoda</taxon>
        <taxon>Siphonostomatoida</taxon>
        <taxon>Caligidae</taxon>
        <taxon>Lepeophtheirus</taxon>
    </lineage>
</organism>
<dbReference type="AlphaFoldDB" id="A0A0K2U5J7"/>
<dbReference type="PANTHER" id="PTHR12191">
    <property type="entry name" value="SOLUTE CARRIER FAMILY 39"/>
    <property type="match status" value="1"/>
</dbReference>
<dbReference type="GO" id="GO:0005886">
    <property type="term" value="C:plasma membrane"/>
    <property type="evidence" value="ECO:0007669"/>
    <property type="project" value="TreeGrafter"/>
</dbReference>
<feature type="transmembrane region" description="Helical" evidence="6">
    <location>
        <begin position="426"/>
        <end position="448"/>
    </location>
</feature>
<feature type="transmembrane region" description="Helical" evidence="6">
    <location>
        <begin position="361"/>
        <end position="381"/>
    </location>
</feature>
<dbReference type="OrthoDB" id="200954at2759"/>
<feature type="transmembrane region" description="Helical" evidence="6">
    <location>
        <begin position="108"/>
        <end position="133"/>
    </location>
</feature>
<evidence type="ECO:0000256" key="5">
    <source>
        <dbReference type="ARBA" id="ARBA00023136"/>
    </source>
</evidence>
<accession>A0A0K2U5J7</accession>
<dbReference type="InterPro" id="IPR003689">
    <property type="entry name" value="ZIP"/>
</dbReference>
<evidence type="ECO:0000313" key="7">
    <source>
        <dbReference type="EMBL" id="CDW33212.1"/>
    </source>
</evidence>
<feature type="transmembrane region" description="Helical" evidence="6">
    <location>
        <begin position="175"/>
        <end position="194"/>
    </location>
</feature>
<comment type="subcellular location">
    <subcellularLocation>
        <location evidence="1">Membrane</location>
        <topology evidence="1">Multi-pass membrane protein</topology>
    </subcellularLocation>
</comment>
<evidence type="ECO:0000256" key="4">
    <source>
        <dbReference type="ARBA" id="ARBA00022989"/>
    </source>
</evidence>
<dbReference type="GO" id="GO:0030003">
    <property type="term" value="P:intracellular monoatomic cation homeostasis"/>
    <property type="evidence" value="ECO:0007669"/>
    <property type="project" value="TreeGrafter"/>
</dbReference>
<evidence type="ECO:0000256" key="3">
    <source>
        <dbReference type="ARBA" id="ARBA00022692"/>
    </source>
</evidence>
<feature type="transmembrane region" description="Helical" evidence="6">
    <location>
        <begin position="387"/>
        <end position="405"/>
    </location>
</feature>
<dbReference type="GO" id="GO:0071578">
    <property type="term" value="P:zinc ion import across plasma membrane"/>
    <property type="evidence" value="ECO:0007669"/>
    <property type="project" value="TreeGrafter"/>
</dbReference>
<name>A0A0K2U5J7_LEPSM</name>
<comment type="similarity">
    <text evidence="2">Belongs to the ZIP transporter (TC 2.A.5) family.</text>
</comment>
<evidence type="ECO:0000256" key="6">
    <source>
        <dbReference type="SAM" id="Phobius"/>
    </source>
</evidence>
<dbReference type="PANTHER" id="PTHR12191:SF37">
    <property type="entry name" value="ZINC TRANSPORTER FOI"/>
    <property type="match status" value="1"/>
</dbReference>
<sequence>MRITDALFGLFFIAGNIRLSIEEKELPTTRAKNETYENNLSLILNNSNPCEQLVDESQVPWCLAVKECSTHSRQNNLCSILLASESSTYLSKETKDVEEKKKPCRSAVWGYGFLCVTIISITSLLGVGVLPLMSKSFYHKLLTSLIGLAVGSLTGSALFHLIPSAFLLADFYHHHAYLNTSIYIFGGVYLFFIIERVMKIVMEYKNLNQGTSSNTYSKAESGEKVDGDPESWNDGSIEGCVVGYIHNASDKNQVYQNSKPAIKASFGLLDKPENDSRPTVEKVRSLENPESRSAIATVAWMIIFGDGVHNFIDGLSIGAAFTESILTGISVSIAVFCEEFPHELGDFAVLLNAGMTIKQAMIYNFLSACTCYLGLIIGILLSGLDFGNHYIFALAGGMFLYISLVDMVPELNETIDKVAKVNIKEALCIFLIQNIGILIGIGSLFFLAKYQDDIQIGA</sequence>
<dbReference type="InterPro" id="IPR050799">
    <property type="entry name" value="ZIP_Transporter"/>
</dbReference>
<gene>
    <name evidence="7" type="primary">Slc39a14</name>
</gene>
<evidence type="ECO:0000256" key="2">
    <source>
        <dbReference type="ARBA" id="ARBA00006939"/>
    </source>
</evidence>
<dbReference type="Pfam" id="PF02535">
    <property type="entry name" value="Zip"/>
    <property type="match status" value="1"/>
</dbReference>
<evidence type="ECO:0000256" key="1">
    <source>
        <dbReference type="ARBA" id="ARBA00004141"/>
    </source>
</evidence>
<dbReference type="GO" id="GO:0140410">
    <property type="term" value="F:monoatomic cation:bicarbonate symporter activity"/>
    <property type="evidence" value="ECO:0007669"/>
    <property type="project" value="TreeGrafter"/>
</dbReference>
<proteinExistence type="inferred from homology"/>